<organism evidence="4 5">
    <name type="scientific">Dichanthelium oligosanthes</name>
    <dbReference type="NCBI Taxonomy" id="888268"/>
    <lineage>
        <taxon>Eukaryota</taxon>
        <taxon>Viridiplantae</taxon>
        <taxon>Streptophyta</taxon>
        <taxon>Embryophyta</taxon>
        <taxon>Tracheophyta</taxon>
        <taxon>Spermatophyta</taxon>
        <taxon>Magnoliopsida</taxon>
        <taxon>Liliopsida</taxon>
        <taxon>Poales</taxon>
        <taxon>Poaceae</taxon>
        <taxon>PACMAD clade</taxon>
        <taxon>Panicoideae</taxon>
        <taxon>Panicodae</taxon>
        <taxon>Paniceae</taxon>
        <taxon>Dichantheliinae</taxon>
        <taxon>Dichanthelium</taxon>
    </lineage>
</organism>
<keyword evidence="1" id="KW-0677">Repeat</keyword>
<dbReference type="PANTHER" id="PTHR47841:SF16">
    <property type="entry name" value="DC1 DOMAIN-CONTAINING PROTEIN"/>
    <property type="match status" value="1"/>
</dbReference>
<name>A0A1E5V0N8_9POAL</name>
<feature type="domain" description="DC1" evidence="3">
    <location>
        <begin position="80"/>
        <end position="123"/>
    </location>
</feature>
<protein>
    <recommendedName>
        <fullName evidence="3">DC1 domain-containing protein</fullName>
    </recommendedName>
</protein>
<feature type="region of interest" description="Disordered" evidence="2">
    <location>
        <begin position="244"/>
        <end position="273"/>
    </location>
</feature>
<sequence>MGASFSVSGGHFSRREHGARFTKRVSDSRPCPSASTCGMCQRAIDFDAPAYRCSEPGCPFLLHDDCYRRPETVKGHLGRPYHQLTLGPPAARRACCSLCAKPLGAPAFAYACADCDFRAHPRCRGLSPDVSAQHEHGRLVLRFPSGGDTIDDARRPGQHHRRSCLDCRKTTSSRTAACSYQCPAPACDKELCLRCVMRNNERPAPRSVFYFGEVVGLFIKGILRGMGVPTSFIPMHGLIDNKRPRRKRNTIPRHSSHPEHSARFKRVNGGNRSPSSRCRMCQVSVGVGEVAYLCSEPDCSVVLHEACYRRPMTLKRHFGHPKHRLTLGGDTRSGLSCSLCGQGLGTPPVAYSCTSSRFALTRTKLRSCPFVPIYTNQCSAWRAKRKAKHLPRSVQIDQIISCGTAYVRYSCTRCQGFFIHADCFHRQETIEGHPTHPSHPLTLSGDHRHQITGAGGPRSCTLCAGGFDPPTAFVYGCSRTDCHGFYAHPACCDLPHKLTTALHQHDLTLLSPPHHHGRPIRSTCLNRKCRNKISEAWSYQCLPCKVHLCLACQEEDDSEGRHHRLHRGCDWNVGNRFSQIYAK</sequence>
<keyword evidence="5" id="KW-1185">Reference proteome</keyword>
<comment type="caution">
    <text evidence="4">The sequence shown here is derived from an EMBL/GenBank/DDBJ whole genome shotgun (WGS) entry which is preliminary data.</text>
</comment>
<evidence type="ECO:0000313" key="5">
    <source>
        <dbReference type="Proteomes" id="UP000095767"/>
    </source>
</evidence>
<dbReference type="OrthoDB" id="642106at2759"/>
<evidence type="ECO:0000256" key="1">
    <source>
        <dbReference type="ARBA" id="ARBA00022737"/>
    </source>
</evidence>
<proteinExistence type="predicted"/>
<dbReference type="InterPro" id="IPR004146">
    <property type="entry name" value="DC1"/>
</dbReference>
<gene>
    <name evidence="4" type="ORF">BAE44_0020269</name>
</gene>
<dbReference type="Proteomes" id="UP000095767">
    <property type="component" value="Unassembled WGS sequence"/>
</dbReference>
<dbReference type="AlphaFoldDB" id="A0A1E5V0N8"/>
<dbReference type="STRING" id="888268.A0A1E5V0N8"/>
<feature type="compositionally biased region" description="Basic residues" evidence="2">
    <location>
        <begin position="244"/>
        <end position="255"/>
    </location>
</feature>
<dbReference type="SUPFAM" id="SSF57889">
    <property type="entry name" value="Cysteine-rich domain"/>
    <property type="match status" value="4"/>
</dbReference>
<reference evidence="4 5" key="1">
    <citation type="submission" date="2016-09" db="EMBL/GenBank/DDBJ databases">
        <title>The draft genome of Dichanthelium oligosanthes: A C3 panicoid grass species.</title>
        <authorList>
            <person name="Studer A.J."/>
            <person name="Schnable J.C."/>
            <person name="Brutnell T.P."/>
        </authorList>
    </citation>
    <scope>NUCLEOTIDE SEQUENCE [LARGE SCALE GENOMIC DNA]</scope>
    <source>
        <strain evidence="5">cv. Kellogg 1175</strain>
        <tissue evidence="4">Leaf</tissue>
    </source>
</reference>
<evidence type="ECO:0000313" key="4">
    <source>
        <dbReference type="EMBL" id="OEL18712.1"/>
    </source>
</evidence>
<dbReference type="InterPro" id="IPR046349">
    <property type="entry name" value="C1-like_sf"/>
</dbReference>
<dbReference type="PANTHER" id="PTHR47841">
    <property type="entry name" value="DIACYLGLYCEROL KINASE THETA-LIKE-RELATED"/>
    <property type="match status" value="1"/>
</dbReference>
<accession>A0A1E5V0N8</accession>
<evidence type="ECO:0000256" key="2">
    <source>
        <dbReference type="SAM" id="MobiDB-lite"/>
    </source>
</evidence>
<dbReference type="Pfam" id="PF03107">
    <property type="entry name" value="C1_2"/>
    <property type="match status" value="1"/>
</dbReference>
<evidence type="ECO:0000259" key="3">
    <source>
        <dbReference type="Pfam" id="PF03107"/>
    </source>
</evidence>
<dbReference type="EMBL" id="LWDX02055857">
    <property type="protein sequence ID" value="OEL18712.1"/>
    <property type="molecule type" value="Genomic_DNA"/>
</dbReference>